<organism evidence="1 2">
    <name type="scientific">Babesia divergens</name>
    <dbReference type="NCBI Taxonomy" id="32595"/>
    <lineage>
        <taxon>Eukaryota</taxon>
        <taxon>Sar</taxon>
        <taxon>Alveolata</taxon>
        <taxon>Apicomplexa</taxon>
        <taxon>Aconoidasida</taxon>
        <taxon>Piroplasmida</taxon>
        <taxon>Babesiidae</taxon>
        <taxon>Babesia</taxon>
    </lineage>
</organism>
<sequence>MVSICRLFLHHKYAAPKSPKLDALRAAITAKLQPICFHVKNDPNYATYVYDEHFYGILCSPLFEGKSYAEINAMVNEILEPIGTQWKLQFAVNIIIGAGLKGAVRLTCHPPSRFFKLRNHIRWRWNLDR</sequence>
<dbReference type="EMBL" id="JAHBMH010000007">
    <property type="protein sequence ID" value="KAK1939602.1"/>
    <property type="molecule type" value="Genomic_DNA"/>
</dbReference>
<evidence type="ECO:0000313" key="1">
    <source>
        <dbReference type="EMBL" id="KAK1939602.1"/>
    </source>
</evidence>
<dbReference type="SUPFAM" id="SSF82657">
    <property type="entry name" value="BolA-like"/>
    <property type="match status" value="1"/>
</dbReference>
<keyword evidence="2" id="KW-1185">Reference proteome</keyword>
<protein>
    <submittedName>
        <fullName evidence="1">Uncharacterized protein</fullName>
    </submittedName>
</protein>
<accession>A0AAD9GJI3</accession>
<dbReference type="InterPro" id="IPR036065">
    <property type="entry name" value="BolA-like_sf"/>
</dbReference>
<proteinExistence type="predicted"/>
<dbReference type="AlphaFoldDB" id="A0AAD9GJI3"/>
<comment type="caution">
    <text evidence="1">The sequence shown here is derived from an EMBL/GenBank/DDBJ whole genome shotgun (WGS) entry which is preliminary data.</text>
</comment>
<reference evidence="1" key="2">
    <citation type="submission" date="2021-05" db="EMBL/GenBank/DDBJ databases">
        <authorList>
            <person name="Pain A."/>
        </authorList>
    </citation>
    <scope>NUCLEOTIDE SEQUENCE</scope>
    <source>
        <strain evidence="1">1802A</strain>
    </source>
</reference>
<name>A0AAD9GJI3_BABDI</name>
<gene>
    <name evidence="1" type="ORF">X943_001435</name>
</gene>
<dbReference type="Proteomes" id="UP001195914">
    <property type="component" value="Unassembled WGS sequence"/>
</dbReference>
<evidence type="ECO:0000313" key="2">
    <source>
        <dbReference type="Proteomes" id="UP001195914"/>
    </source>
</evidence>
<reference evidence="1" key="1">
    <citation type="journal article" date="2014" name="Nucleic Acids Res.">
        <title>The evolutionary dynamics of variant antigen genes in Babesia reveal a history of genomic innovation underlying host-parasite interaction.</title>
        <authorList>
            <person name="Jackson A.P."/>
            <person name="Otto T.D."/>
            <person name="Darby A."/>
            <person name="Ramaprasad A."/>
            <person name="Xia D."/>
            <person name="Echaide I.E."/>
            <person name="Farber M."/>
            <person name="Gahlot S."/>
            <person name="Gamble J."/>
            <person name="Gupta D."/>
            <person name="Gupta Y."/>
            <person name="Jackson L."/>
            <person name="Malandrin L."/>
            <person name="Malas T.B."/>
            <person name="Moussa E."/>
            <person name="Nair M."/>
            <person name="Reid A.J."/>
            <person name="Sanders M."/>
            <person name="Sharma J."/>
            <person name="Tracey A."/>
            <person name="Quail M.A."/>
            <person name="Weir W."/>
            <person name="Wastling J.M."/>
            <person name="Hall N."/>
            <person name="Willadsen P."/>
            <person name="Lingelbach K."/>
            <person name="Shiels B."/>
            <person name="Tait A."/>
            <person name="Berriman M."/>
            <person name="Allred D.R."/>
            <person name="Pain A."/>
        </authorList>
    </citation>
    <scope>NUCLEOTIDE SEQUENCE</scope>
    <source>
        <strain evidence="1">1802A</strain>
    </source>
</reference>